<dbReference type="PANTHER" id="PTHR43194:SF5">
    <property type="entry name" value="PIMELOYL-[ACYL-CARRIER PROTEIN] METHYL ESTER ESTERASE"/>
    <property type="match status" value="1"/>
</dbReference>
<keyword evidence="3" id="KW-1185">Reference proteome</keyword>
<dbReference type="Pfam" id="PF12697">
    <property type="entry name" value="Abhydrolase_6"/>
    <property type="match status" value="1"/>
</dbReference>
<dbReference type="InterPro" id="IPR000073">
    <property type="entry name" value="AB_hydrolase_1"/>
</dbReference>
<dbReference type="SUPFAM" id="SSF53474">
    <property type="entry name" value="alpha/beta-Hydrolases"/>
    <property type="match status" value="1"/>
</dbReference>
<organism evidence="2 3">
    <name type="scientific">Glacieibacterium frigidum</name>
    <dbReference type="NCBI Taxonomy" id="2593303"/>
    <lineage>
        <taxon>Bacteria</taxon>
        <taxon>Pseudomonadati</taxon>
        <taxon>Pseudomonadota</taxon>
        <taxon>Alphaproteobacteria</taxon>
        <taxon>Sphingomonadales</taxon>
        <taxon>Sphingosinicellaceae</taxon>
        <taxon>Glacieibacterium</taxon>
    </lineage>
</organism>
<evidence type="ECO:0000313" key="2">
    <source>
        <dbReference type="EMBL" id="TRW14744.1"/>
    </source>
</evidence>
<reference evidence="2 3" key="1">
    <citation type="submission" date="2019-07" db="EMBL/GenBank/DDBJ databases">
        <title>Novel species isolated from glacier.</title>
        <authorList>
            <person name="Liu Q."/>
            <person name="Xin Y.-H."/>
        </authorList>
    </citation>
    <scope>NUCLEOTIDE SEQUENCE [LARGE SCALE GENOMIC DNA]</scope>
    <source>
        <strain evidence="2 3">LB1R16</strain>
    </source>
</reference>
<gene>
    <name evidence="2" type="ORF">FMM06_13755</name>
</gene>
<dbReference type="Proteomes" id="UP000317894">
    <property type="component" value="Unassembled WGS sequence"/>
</dbReference>
<dbReference type="OrthoDB" id="7185741at2"/>
<dbReference type="GO" id="GO:0016787">
    <property type="term" value="F:hydrolase activity"/>
    <property type="evidence" value="ECO:0007669"/>
    <property type="project" value="UniProtKB-KW"/>
</dbReference>
<dbReference type="InterPro" id="IPR050228">
    <property type="entry name" value="Carboxylesterase_BioH"/>
</dbReference>
<dbReference type="InterPro" id="IPR029058">
    <property type="entry name" value="AB_hydrolase_fold"/>
</dbReference>
<name>A0A552U943_9SPHN</name>
<sequence>MAAPRLIDAPPAAVAFWEVPQRLVRLPDGRRLNLYCTGKGTPTVILESGFSATTWSWANVQPRIARTNRVCSYDRAGLGFSDPGPMPRDGRAVVADLRALLRVAKLAPPYILVGHSAGGMTMRLFADPRFSNVAGLVLLDPSVEGQFAGQEAAVAARVAADERCAVLAEKRQLPSADPRDARCTKAPAGVSPSFGQVLMAAQRNPAYWRTLASEYASIAGANSDALRATRTSHGDLPLVVLTAGQTAAAAPGWEAAHRELAARSTRGVQRTLAGASHNIMKDAPDAVASAVAEVTAEAKRPAAPSP</sequence>
<dbReference type="PANTHER" id="PTHR43194">
    <property type="entry name" value="HYDROLASE ALPHA/BETA FOLD FAMILY"/>
    <property type="match status" value="1"/>
</dbReference>
<comment type="caution">
    <text evidence="2">The sequence shown here is derived from an EMBL/GenBank/DDBJ whole genome shotgun (WGS) entry which is preliminary data.</text>
</comment>
<keyword evidence="2" id="KW-0378">Hydrolase</keyword>
<dbReference type="Gene3D" id="3.40.50.1820">
    <property type="entry name" value="alpha/beta hydrolase"/>
    <property type="match status" value="1"/>
</dbReference>
<feature type="domain" description="AB hydrolase-1" evidence="1">
    <location>
        <begin position="48"/>
        <end position="290"/>
    </location>
</feature>
<dbReference type="EMBL" id="VJWA01000002">
    <property type="protein sequence ID" value="TRW14744.1"/>
    <property type="molecule type" value="Genomic_DNA"/>
</dbReference>
<evidence type="ECO:0000259" key="1">
    <source>
        <dbReference type="Pfam" id="PF12697"/>
    </source>
</evidence>
<proteinExistence type="predicted"/>
<accession>A0A552U943</accession>
<protein>
    <submittedName>
        <fullName evidence="2">Alpha/beta hydrolase</fullName>
    </submittedName>
</protein>
<dbReference type="AlphaFoldDB" id="A0A552U943"/>
<evidence type="ECO:0000313" key="3">
    <source>
        <dbReference type="Proteomes" id="UP000317894"/>
    </source>
</evidence>